<evidence type="ECO:0000256" key="1">
    <source>
        <dbReference type="ARBA" id="ARBA00004651"/>
    </source>
</evidence>
<keyword evidence="3" id="KW-1003">Cell membrane</keyword>
<dbReference type="InterPro" id="IPR042094">
    <property type="entry name" value="T2SS_GspF_sf"/>
</dbReference>
<evidence type="ECO:0000313" key="9">
    <source>
        <dbReference type="EMBL" id="HIU65245.1"/>
    </source>
</evidence>
<evidence type="ECO:0000259" key="8">
    <source>
        <dbReference type="Pfam" id="PF00482"/>
    </source>
</evidence>
<feature type="domain" description="Type II secretion system protein GspF" evidence="8">
    <location>
        <begin position="25"/>
        <end position="149"/>
    </location>
</feature>
<evidence type="ECO:0000256" key="4">
    <source>
        <dbReference type="ARBA" id="ARBA00022692"/>
    </source>
</evidence>
<protein>
    <submittedName>
        <fullName evidence="9">Type II secretion system F family protein</fullName>
    </submittedName>
</protein>
<keyword evidence="5 7" id="KW-1133">Transmembrane helix</keyword>
<keyword evidence="6 7" id="KW-0472">Membrane</keyword>
<organism evidence="9 10">
    <name type="scientific">Candidatus Enterousia avicola</name>
    <dbReference type="NCBI Taxonomy" id="2840787"/>
    <lineage>
        <taxon>Bacteria</taxon>
        <taxon>Pseudomonadati</taxon>
        <taxon>Pseudomonadota</taxon>
        <taxon>Alphaproteobacteria</taxon>
        <taxon>Candidatus Enterousia</taxon>
    </lineage>
</organism>
<evidence type="ECO:0000256" key="5">
    <source>
        <dbReference type="ARBA" id="ARBA00022989"/>
    </source>
</evidence>
<comment type="similarity">
    <text evidence="2">Belongs to the GSP F family.</text>
</comment>
<evidence type="ECO:0000256" key="6">
    <source>
        <dbReference type="ARBA" id="ARBA00023136"/>
    </source>
</evidence>
<keyword evidence="4 7" id="KW-0812">Transmembrane</keyword>
<sequence length="357" mass="40064">MTSKLDLWYAKLVFRLNTEKRMATARKLASLLRNDFTLMDALGRLEMIESHGGTKPNEPFAIVMRVWQKNLERGMSFSDATRGWVPPEETLLVTSGNLSDLVVALENVSRVVDGTQRIKRAMLSAVAYPLFLLLLTFGIIILVGIYLVPPLAEIAGDNMVWSGMAASLIWLSDFSLKYWLVFLIGFVAIVSIIWLSLPNWSGRLRVWFDKLPPWNVYKIQMSVGWLMSLSSMVAAGITIPDAMRMLADTSNKYLRGILEDTLHYIANGDNLGNALQNTGRDFPNREIIGDLAIYADMNSFDQNLSRVANDYLEESVRKMESISNLMNSLGILIVSGIIAWVVLGTFQMQDQITNVLT</sequence>
<name>A0A9D1MRD4_9PROT</name>
<comment type="caution">
    <text evidence="9">The sequence shown here is derived from an EMBL/GenBank/DDBJ whole genome shotgun (WGS) entry which is preliminary data.</text>
</comment>
<feature type="transmembrane region" description="Helical" evidence="7">
    <location>
        <begin position="325"/>
        <end position="346"/>
    </location>
</feature>
<feature type="transmembrane region" description="Helical" evidence="7">
    <location>
        <begin position="126"/>
        <end position="148"/>
    </location>
</feature>
<evidence type="ECO:0000256" key="3">
    <source>
        <dbReference type="ARBA" id="ARBA00022475"/>
    </source>
</evidence>
<dbReference type="EMBL" id="DVNO01000008">
    <property type="protein sequence ID" value="HIU65245.1"/>
    <property type="molecule type" value="Genomic_DNA"/>
</dbReference>
<reference evidence="9" key="1">
    <citation type="submission" date="2020-10" db="EMBL/GenBank/DDBJ databases">
        <authorList>
            <person name="Gilroy R."/>
        </authorList>
    </citation>
    <scope>NUCLEOTIDE SEQUENCE</scope>
    <source>
        <strain evidence="9">CHK136-897</strain>
    </source>
</reference>
<evidence type="ECO:0000256" key="2">
    <source>
        <dbReference type="ARBA" id="ARBA00005745"/>
    </source>
</evidence>
<feature type="transmembrane region" description="Helical" evidence="7">
    <location>
        <begin position="217"/>
        <end position="239"/>
    </location>
</feature>
<gene>
    <name evidence="9" type="ORF">IAC63_01220</name>
</gene>
<comment type="subcellular location">
    <subcellularLocation>
        <location evidence="1">Cell membrane</location>
        <topology evidence="1">Multi-pass membrane protein</topology>
    </subcellularLocation>
</comment>
<accession>A0A9D1MRD4</accession>
<feature type="transmembrane region" description="Helical" evidence="7">
    <location>
        <begin position="178"/>
        <end position="197"/>
    </location>
</feature>
<dbReference type="Proteomes" id="UP000824142">
    <property type="component" value="Unassembled WGS sequence"/>
</dbReference>
<reference evidence="9" key="2">
    <citation type="journal article" date="2021" name="PeerJ">
        <title>Extensive microbial diversity within the chicken gut microbiome revealed by metagenomics and culture.</title>
        <authorList>
            <person name="Gilroy R."/>
            <person name="Ravi A."/>
            <person name="Getino M."/>
            <person name="Pursley I."/>
            <person name="Horton D.L."/>
            <person name="Alikhan N.F."/>
            <person name="Baker D."/>
            <person name="Gharbi K."/>
            <person name="Hall N."/>
            <person name="Watson M."/>
            <person name="Adriaenssens E.M."/>
            <person name="Foster-Nyarko E."/>
            <person name="Jarju S."/>
            <person name="Secka A."/>
            <person name="Antonio M."/>
            <person name="Oren A."/>
            <person name="Chaudhuri R.R."/>
            <person name="La Ragione R."/>
            <person name="Hildebrand F."/>
            <person name="Pallen M.J."/>
        </authorList>
    </citation>
    <scope>NUCLEOTIDE SEQUENCE</scope>
    <source>
        <strain evidence="9">CHK136-897</strain>
    </source>
</reference>
<dbReference type="InterPro" id="IPR003004">
    <property type="entry name" value="GspF/PilC"/>
</dbReference>
<dbReference type="InterPro" id="IPR018076">
    <property type="entry name" value="T2SS_GspF_dom"/>
</dbReference>
<evidence type="ECO:0000256" key="7">
    <source>
        <dbReference type="SAM" id="Phobius"/>
    </source>
</evidence>
<dbReference type="PANTHER" id="PTHR30012">
    <property type="entry name" value="GENERAL SECRETION PATHWAY PROTEIN"/>
    <property type="match status" value="1"/>
</dbReference>
<dbReference type="Gene3D" id="1.20.81.30">
    <property type="entry name" value="Type II secretion system (T2SS), domain F"/>
    <property type="match status" value="2"/>
</dbReference>
<dbReference type="AlphaFoldDB" id="A0A9D1MRD4"/>
<evidence type="ECO:0000313" key="10">
    <source>
        <dbReference type="Proteomes" id="UP000824142"/>
    </source>
</evidence>
<dbReference type="GO" id="GO:0005886">
    <property type="term" value="C:plasma membrane"/>
    <property type="evidence" value="ECO:0007669"/>
    <property type="project" value="UniProtKB-SubCell"/>
</dbReference>
<feature type="domain" description="Type II secretion system protein GspF" evidence="8">
    <location>
        <begin position="225"/>
        <end position="344"/>
    </location>
</feature>
<proteinExistence type="inferred from homology"/>
<dbReference type="PRINTS" id="PR00812">
    <property type="entry name" value="BCTERIALGSPF"/>
</dbReference>
<dbReference type="PANTHER" id="PTHR30012:SF0">
    <property type="entry name" value="TYPE II SECRETION SYSTEM PROTEIN F-RELATED"/>
    <property type="match status" value="1"/>
</dbReference>
<dbReference type="Pfam" id="PF00482">
    <property type="entry name" value="T2SSF"/>
    <property type="match status" value="2"/>
</dbReference>